<reference evidence="2" key="1">
    <citation type="submission" date="2018-04" db="EMBL/GenBank/DDBJ databases">
        <title>Transcriptome of Schizaphis graminum biotype I.</title>
        <authorList>
            <person name="Scully E.D."/>
            <person name="Geib S.M."/>
            <person name="Palmer N.A."/>
            <person name="Koch K."/>
            <person name="Bradshaw J."/>
            <person name="Heng-Moss T."/>
            <person name="Sarath G."/>
        </authorList>
    </citation>
    <scope>NUCLEOTIDE SEQUENCE</scope>
</reference>
<keyword evidence="1" id="KW-0812">Transmembrane</keyword>
<evidence type="ECO:0000256" key="1">
    <source>
        <dbReference type="SAM" id="Phobius"/>
    </source>
</evidence>
<evidence type="ECO:0000313" key="2">
    <source>
        <dbReference type="EMBL" id="MBY28210.1"/>
    </source>
</evidence>
<name>A0A2S2PFJ4_SCHGA</name>
<organism evidence="2">
    <name type="scientific">Schizaphis graminum</name>
    <name type="common">Green bug aphid</name>
    <dbReference type="NCBI Taxonomy" id="13262"/>
    <lineage>
        <taxon>Eukaryota</taxon>
        <taxon>Metazoa</taxon>
        <taxon>Ecdysozoa</taxon>
        <taxon>Arthropoda</taxon>
        <taxon>Hexapoda</taxon>
        <taxon>Insecta</taxon>
        <taxon>Pterygota</taxon>
        <taxon>Neoptera</taxon>
        <taxon>Paraneoptera</taxon>
        <taxon>Hemiptera</taxon>
        <taxon>Sternorrhyncha</taxon>
        <taxon>Aphidomorpha</taxon>
        <taxon>Aphidoidea</taxon>
        <taxon>Aphididae</taxon>
        <taxon>Aphidini</taxon>
        <taxon>Schizaphis</taxon>
    </lineage>
</organism>
<keyword evidence="1" id="KW-1133">Transmembrane helix</keyword>
<dbReference type="EMBL" id="GGMR01015591">
    <property type="protein sequence ID" value="MBY28210.1"/>
    <property type="molecule type" value="Transcribed_RNA"/>
</dbReference>
<feature type="transmembrane region" description="Helical" evidence="1">
    <location>
        <begin position="14"/>
        <end position="34"/>
    </location>
</feature>
<keyword evidence="1" id="KW-0472">Membrane</keyword>
<sequence length="147" mass="17437">MSYTRNYKIHTLKFTYLCFLHFILPVFNTFNALFQSEKPLVFMLYEESVRFLRIMCSQFLKAECYKNDEFDKFKNPSMILPNNNIEIGHETRKILISCKNDANYNKFMNVIIFFYQKVVENSLKRLLISGVARGAEGLQPPRKVKKI</sequence>
<gene>
    <name evidence="2" type="ORF">g.20683</name>
</gene>
<dbReference type="AlphaFoldDB" id="A0A2S2PFJ4"/>
<protein>
    <submittedName>
        <fullName evidence="2">Uncharacterized protein</fullName>
    </submittedName>
</protein>
<proteinExistence type="predicted"/>
<accession>A0A2S2PFJ4</accession>